<dbReference type="GeneID" id="41967866"/>
<comment type="caution">
    <text evidence="1">The sequence shown here is derived from an EMBL/GenBank/DDBJ whole genome shotgun (WGS) entry which is preliminary data.</text>
</comment>
<dbReference type="Proteomes" id="UP000319257">
    <property type="component" value="Unassembled WGS sequence"/>
</dbReference>
<dbReference type="OrthoDB" id="4487429at2759"/>
<reference evidence="1 2" key="1">
    <citation type="submission" date="2019-06" db="EMBL/GenBank/DDBJ databases">
        <title>Draft genome sequence of the filamentous fungus Phialemoniopsis curvata isolated from diesel fuel.</title>
        <authorList>
            <person name="Varaljay V.A."/>
            <person name="Lyon W.J."/>
            <person name="Crouch A.L."/>
            <person name="Drake C.E."/>
            <person name="Hollomon J.M."/>
            <person name="Nadeau L.J."/>
            <person name="Nunn H.S."/>
            <person name="Stevenson B.S."/>
            <person name="Bojanowski C.L."/>
            <person name="Crookes-Goodson W.J."/>
        </authorList>
    </citation>
    <scope>NUCLEOTIDE SEQUENCE [LARGE SCALE GENOMIC DNA]</scope>
    <source>
        <strain evidence="1 2">D216</strain>
    </source>
</reference>
<proteinExistence type="predicted"/>
<evidence type="ECO:0000313" key="2">
    <source>
        <dbReference type="Proteomes" id="UP000319257"/>
    </source>
</evidence>
<evidence type="ECO:0000313" key="1">
    <source>
        <dbReference type="EMBL" id="TPX14025.1"/>
    </source>
</evidence>
<accession>A0A507AT85</accession>
<name>A0A507AT85_9PEZI</name>
<sequence length="228" mass="26538">MVREQQPGDICRLVPSSMDAEKRTQFFPQYCQIKAYPSMGGVVLGFFTAVQLKQLGLSNAEEAPRSHDDAEEDKLALSMMRQGAHWWPDLGLYQRHYDRLSDKLIPYDFHFPPRINVGYPSSGNGVWVFKFSKDKMELAEDEPIKPSLRRMPDGWYGRINLALTEDERCETLKYFGARFYCDVAECEDIPMSLEEGRLRGKRNELLLQKMEDDDYLQRWLEHGLTDDV</sequence>
<dbReference type="AlphaFoldDB" id="A0A507AT85"/>
<protein>
    <submittedName>
        <fullName evidence="1">Uncharacterized protein</fullName>
    </submittedName>
</protein>
<organism evidence="1 2">
    <name type="scientific">Thyridium curvatum</name>
    <dbReference type="NCBI Taxonomy" id="1093900"/>
    <lineage>
        <taxon>Eukaryota</taxon>
        <taxon>Fungi</taxon>
        <taxon>Dikarya</taxon>
        <taxon>Ascomycota</taxon>
        <taxon>Pezizomycotina</taxon>
        <taxon>Sordariomycetes</taxon>
        <taxon>Sordariomycetidae</taxon>
        <taxon>Thyridiales</taxon>
        <taxon>Thyridiaceae</taxon>
        <taxon>Thyridium</taxon>
    </lineage>
</organism>
<gene>
    <name evidence="1" type="ORF">E0L32_000419</name>
</gene>
<keyword evidence="2" id="KW-1185">Reference proteome</keyword>
<dbReference type="EMBL" id="SKBQ01000002">
    <property type="protein sequence ID" value="TPX14025.1"/>
    <property type="molecule type" value="Genomic_DNA"/>
</dbReference>
<dbReference type="RefSeq" id="XP_030995736.1">
    <property type="nucleotide sequence ID" value="XM_031138581.1"/>
</dbReference>
<dbReference type="InParanoid" id="A0A507AT85"/>